<gene>
    <name evidence="3" type="ORF">T265_15245</name>
</gene>
<dbReference type="Gene3D" id="3.40.50.1460">
    <property type="match status" value="2"/>
</dbReference>
<evidence type="ECO:0000313" key="4">
    <source>
        <dbReference type="Proteomes" id="UP000054324"/>
    </source>
</evidence>
<dbReference type="Pfam" id="PF01650">
    <property type="entry name" value="Peptidase_C13"/>
    <property type="match status" value="2"/>
</dbReference>
<dbReference type="OrthoDB" id="9973749at2759"/>
<dbReference type="EMBL" id="KL597023">
    <property type="protein sequence ID" value="KER20771.1"/>
    <property type="molecule type" value="Genomic_DNA"/>
</dbReference>
<feature type="non-terminal residue" evidence="3">
    <location>
        <position position="431"/>
    </location>
</feature>
<accession>A0A074Z152</accession>
<evidence type="ECO:0000256" key="1">
    <source>
        <dbReference type="ARBA" id="ARBA00009941"/>
    </source>
</evidence>
<dbReference type="Gene3D" id="1.10.132.130">
    <property type="match status" value="1"/>
</dbReference>
<dbReference type="CDD" id="cd21115">
    <property type="entry name" value="legumain_C"/>
    <property type="match status" value="1"/>
</dbReference>
<proteinExistence type="inferred from homology"/>
<dbReference type="InterPro" id="IPR001096">
    <property type="entry name" value="Peptidase_C13"/>
</dbReference>
<dbReference type="Proteomes" id="UP000054324">
    <property type="component" value="Unassembled WGS sequence"/>
</dbReference>
<name>A0A074Z152_OPIVI</name>
<dbReference type="PANTHER" id="PTHR12000">
    <property type="entry name" value="HEMOGLOBINASE FAMILY MEMBER"/>
    <property type="match status" value="1"/>
</dbReference>
<dbReference type="GO" id="GO:0051603">
    <property type="term" value="P:proteolysis involved in protein catabolic process"/>
    <property type="evidence" value="ECO:0007669"/>
    <property type="project" value="TreeGrafter"/>
</dbReference>
<sequence length="431" mass="49534">YPAQETRKLPSCSKKDKSPSGDKAFSHKIRASFRERAKITQTKTTEDFNSLIIFNNGDVVIERVNANIYHAYYVLGANKIPAENIITFAYDDIAKHLKNPVKGKVFNDYEHEDVYKGVVIDYRGKANIYHAYYVLGANKIPAENIITFAYDDIAKHLKNPVKGKVFNDYEHEDVYKGVVIDYRGKLDKAAYGTTRFLQRLTNPVYLGNIIIRYSFPGLLVVPSRARWRHPKPPFKTTVTFLFTNSGPDDNIFIYYTGHDGVPSISFPSGALDAAEFSEILVYMYANKMYKHMVLYMDARFSGSIFHDILPSDVGITRKSNMVRLDVREIFYSLSIISRNYSNRFSQLSHVVKETFHDIVMDVATHHKRTIQGLSKRDELTCYKGVFDQFQAHCFTIQQVVEVIQYLTHLMELRKAGYEAEILIESFYSVCS</sequence>
<protein>
    <submittedName>
        <fullName evidence="3">Uncharacterized protein</fullName>
    </submittedName>
</protein>
<dbReference type="AlphaFoldDB" id="A0A074Z152"/>
<evidence type="ECO:0000256" key="2">
    <source>
        <dbReference type="SAM" id="MobiDB-lite"/>
    </source>
</evidence>
<comment type="similarity">
    <text evidence="1">Belongs to the peptidase C13 family.</text>
</comment>
<organism evidence="3 4">
    <name type="scientific">Opisthorchis viverrini</name>
    <name type="common">Southeast Asian liver fluke</name>
    <dbReference type="NCBI Taxonomy" id="6198"/>
    <lineage>
        <taxon>Eukaryota</taxon>
        <taxon>Metazoa</taxon>
        <taxon>Spiralia</taxon>
        <taxon>Lophotrochozoa</taxon>
        <taxon>Platyhelminthes</taxon>
        <taxon>Trematoda</taxon>
        <taxon>Digenea</taxon>
        <taxon>Opisthorchiida</taxon>
        <taxon>Opisthorchiata</taxon>
        <taxon>Opisthorchiidae</taxon>
        <taxon>Opisthorchis</taxon>
    </lineage>
</organism>
<dbReference type="KEGG" id="ovi:T265_15245"/>
<dbReference type="GO" id="GO:0006624">
    <property type="term" value="P:vacuolar protein processing"/>
    <property type="evidence" value="ECO:0007669"/>
    <property type="project" value="TreeGrafter"/>
</dbReference>
<dbReference type="GeneID" id="20329410"/>
<dbReference type="RefSeq" id="XP_009175487.1">
    <property type="nucleotide sequence ID" value="XM_009177223.1"/>
</dbReference>
<feature type="non-terminal residue" evidence="3">
    <location>
        <position position="1"/>
    </location>
</feature>
<dbReference type="PIRSF" id="PIRSF019663">
    <property type="entry name" value="Legumain"/>
    <property type="match status" value="1"/>
</dbReference>
<dbReference type="InterPro" id="IPR046427">
    <property type="entry name" value="Legumain_prodom_sf"/>
</dbReference>
<feature type="compositionally biased region" description="Basic and acidic residues" evidence="2">
    <location>
        <begin position="1"/>
        <end position="20"/>
    </location>
</feature>
<dbReference type="PANTHER" id="PTHR12000:SF42">
    <property type="entry name" value="LEGUMAIN"/>
    <property type="match status" value="1"/>
</dbReference>
<dbReference type="CTD" id="20329410"/>
<dbReference type="GO" id="GO:0005773">
    <property type="term" value="C:vacuole"/>
    <property type="evidence" value="ECO:0007669"/>
    <property type="project" value="GOC"/>
</dbReference>
<dbReference type="GO" id="GO:0004197">
    <property type="term" value="F:cysteine-type endopeptidase activity"/>
    <property type="evidence" value="ECO:0007669"/>
    <property type="project" value="TreeGrafter"/>
</dbReference>
<reference evidence="3 4" key="1">
    <citation type="submission" date="2013-11" db="EMBL/GenBank/DDBJ databases">
        <title>Opisthorchis viverrini - life in the bile duct.</title>
        <authorList>
            <person name="Young N.D."/>
            <person name="Nagarajan N."/>
            <person name="Lin S.J."/>
            <person name="Korhonen P.K."/>
            <person name="Jex A.R."/>
            <person name="Hall R.S."/>
            <person name="Safavi-Hemami H."/>
            <person name="Kaewkong W."/>
            <person name="Bertrand D."/>
            <person name="Gao S."/>
            <person name="Seet Q."/>
            <person name="Wongkham S."/>
            <person name="Teh B.T."/>
            <person name="Wongkham C."/>
            <person name="Intapan P.M."/>
            <person name="Maleewong W."/>
            <person name="Yang X."/>
            <person name="Hu M."/>
            <person name="Wang Z."/>
            <person name="Hofmann A."/>
            <person name="Sternberg P.W."/>
            <person name="Tan P."/>
            <person name="Wang J."/>
            <person name="Gasser R.B."/>
        </authorList>
    </citation>
    <scope>NUCLEOTIDE SEQUENCE [LARGE SCALE GENOMIC DNA]</scope>
</reference>
<dbReference type="InterPro" id="IPR048501">
    <property type="entry name" value="Legum_prodom"/>
</dbReference>
<evidence type="ECO:0000313" key="3">
    <source>
        <dbReference type="EMBL" id="KER20771.1"/>
    </source>
</evidence>
<keyword evidence="4" id="KW-1185">Reference proteome</keyword>
<feature type="region of interest" description="Disordered" evidence="2">
    <location>
        <begin position="1"/>
        <end position="25"/>
    </location>
</feature>